<organism evidence="1 2">
    <name type="scientific">Candidatus Yanofskybacteria bacterium RIFCSPHIGHO2_01_FULL_41_53</name>
    <dbReference type="NCBI Taxonomy" id="1802663"/>
    <lineage>
        <taxon>Bacteria</taxon>
        <taxon>Candidatus Yanofskyibacteriota</taxon>
    </lineage>
</organism>
<proteinExistence type="predicted"/>
<evidence type="ECO:0000313" key="1">
    <source>
        <dbReference type="EMBL" id="OGN00633.1"/>
    </source>
</evidence>
<dbReference type="AlphaFoldDB" id="A0A1F8EIK2"/>
<dbReference type="Proteomes" id="UP000177117">
    <property type="component" value="Unassembled WGS sequence"/>
</dbReference>
<comment type="caution">
    <text evidence="1">The sequence shown here is derived from an EMBL/GenBank/DDBJ whole genome shotgun (WGS) entry which is preliminary data.</text>
</comment>
<reference evidence="1 2" key="1">
    <citation type="journal article" date="2016" name="Nat. Commun.">
        <title>Thousands of microbial genomes shed light on interconnected biogeochemical processes in an aquifer system.</title>
        <authorList>
            <person name="Anantharaman K."/>
            <person name="Brown C.T."/>
            <person name="Hug L.A."/>
            <person name="Sharon I."/>
            <person name="Castelle C.J."/>
            <person name="Probst A.J."/>
            <person name="Thomas B.C."/>
            <person name="Singh A."/>
            <person name="Wilkins M.J."/>
            <person name="Karaoz U."/>
            <person name="Brodie E.L."/>
            <person name="Williams K.H."/>
            <person name="Hubbard S.S."/>
            <person name="Banfield J.F."/>
        </authorList>
    </citation>
    <scope>NUCLEOTIDE SEQUENCE [LARGE SCALE GENOMIC DNA]</scope>
</reference>
<name>A0A1F8EIK2_9BACT</name>
<accession>A0A1F8EIK2</accession>
<dbReference type="EMBL" id="MGJD01000018">
    <property type="protein sequence ID" value="OGN00633.1"/>
    <property type="molecule type" value="Genomic_DNA"/>
</dbReference>
<evidence type="ECO:0000313" key="2">
    <source>
        <dbReference type="Proteomes" id="UP000177117"/>
    </source>
</evidence>
<sequence>MGYTKIMSRFNPKELKSFMDLPDEEKLNFQELGDGGFVRKEVEKNPEVAHRMGIVEDQIINTLKHELEVGGLSQQEALTRYNEAGEKYDYKNQKLYGDILRKFSDVEFLSSGKDYDEATKQAFKKRWDSLGYSDKTQSSFLEGIDKKDLEVVSRLLLDKRFSRKGDLAKLLEDESSIKTIFNYVKDKDINVVALLIEKSRDKDFKIRALREISEIVNSLVSTEKRDAEYHLNSIQASLAEYLILSGNHTDFFNLVEDGLIKAESANSFLHKIDSDHVLYQLVTRTSNPRTVIRIFKFMADPVIFARIIETQGLEFKNLNEGQRSNVLKMAEKYLNALNSEPQIFEADRLKDQNKFVIGVTTDNEGKYYISWSNTGSHGYHKDIFQSLQREFRINIQDDFRSGGYIQLGQEDGGAMAIFDSSSGDFGNYSHKVLERFKPKLREALRNSLGKEVEVKIDISR</sequence>
<protein>
    <submittedName>
        <fullName evidence="1">Uncharacterized protein</fullName>
    </submittedName>
</protein>
<gene>
    <name evidence="1" type="ORF">A2650_01780</name>
</gene>